<evidence type="ECO:0000313" key="2">
    <source>
        <dbReference type="Proteomes" id="UP000284706"/>
    </source>
</evidence>
<dbReference type="InParanoid" id="A0A409WXF4"/>
<dbReference type="Proteomes" id="UP000284706">
    <property type="component" value="Unassembled WGS sequence"/>
</dbReference>
<sequence length="103" mass="11337">MGDDSNLCYGVMVAVNSTAHVQNIIVDKGSVESSWNGTLTTLLTSRTHVNCISRGKLLRKLVGTLIAYFVPDLDFLKWSSYAARFRSGNILAAINLLNAQQKY</sequence>
<proteinExistence type="predicted"/>
<name>A0A409WXF4_9AGAR</name>
<dbReference type="AlphaFoldDB" id="A0A409WXF4"/>
<organism evidence="1 2">
    <name type="scientific">Gymnopilus dilepis</name>
    <dbReference type="NCBI Taxonomy" id="231916"/>
    <lineage>
        <taxon>Eukaryota</taxon>
        <taxon>Fungi</taxon>
        <taxon>Dikarya</taxon>
        <taxon>Basidiomycota</taxon>
        <taxon>Agaricomycotina</taxon>
        <taxon>Agaricomycetes</taxon>
        <taxon>Agaricomycetidae</taxon>
        <taxon>Agaricales</taxon>
        <taxon>Agaricineae</taxon>
        <taxon>Hymenogastraceae</taxon>
        <taxon>Gymnopilus</taxon>
    </lineage>
</organism>
<accession>A0A409WXF4</accession>
<comment type="caution">
    <text evidence="1">The sequence shown here is derived from an EMBL/GenBank/DDBJ whole genome shotgun (WGS) entry which is preliminary data.</text>
</comment>
<dbReference type="EMBL" id="NHYE01004644">
    <property type="protein sequence ID" value="PPQ83185.1"/>
    <property type="molecule type" value="Genomic_DNA"/>
</dbReference>
<reference evidence="1 2" key="1">
    <citation type="journal article" date="2018" name="Evol. Lett.">
        <title>Horizontal gene cluster transfer increased hallucinogenic mushroom diversity.</title>
        <authorList>
            <person name="Reynolds H.T."/>
            <person name="Vijayakumar V."/>
            <person name="Gluck-Thaler E."/>
            <person name="Korotkin H.B."/>
            <person name="Matheny P.B."/>
            <person name="Slot J.C."/>
        </authorList>
    </citation>
    <scope>NUCLEOTIDE SEQUENCE [LARGE SCALE GENOMIC DNA]</scope>
    <source>
        <strain evidence="1 2">SRW20</strain>
    </source>
</reference>
<gene>
    <name evidence="1" type="ORF">CVT26_015805</name>
</gene>
<evidence type="ECO:0000313" key="1">
    <source>
        <dbReference type="EMBL" id="PPQ83185.1"/>
    </source>
</evidence>
<protein>
    <submittedName>
        <fullName evidence="1">Uncharacterized protein</fullName>
    </submittedName>
</protein>
<keyword evidence="2" id="KW-1185">Reference proteome</keyword>